<reference evidence="3" key="2">
    <citation type="submission" date="2020-05" db="UniProtKB">
        <authorList>
            <consortium name="EnsemblMetazoa"/>
        </authorList>
    </citation>
    <scope>IDENTIFICATION</scope>
    <source>
        <strain evidence="3">IAEA</strain>
    </source>
</reference>
<dbReference type="EnsemblMetazoa" id="GPAI009925-RA">
    <property type="protein sequence ID" value="GPAI009925-PA"/>
    <property type="gene ID" value="GPAI009925"/>
</dbReference>
<organism evidence="3 4">
    <name type="scientific">Glossina pallidipes</name>
    <name type="common">Tsetse fly</name>
    <dbReference type="NCBI Taxonomy" id="7398"/>
    <lineage>
        <taxon>Eukaryota</taxon>
        <taxon>Metazoa</taxon>
        <taxon>Ecdysozoa</taxon>
        <taxon>Arthropoda</taxon>
        <taxon>Hexapoda</taxon>
        <taxon>Insecta</taxon>
        <taxon>Pterygota</taxon>
        <taxon>Neoptera</taxon>
        <taxon>Endopterygota</taxon>
        <taxon>Diptera</taxon>
        <taxon>Brachycera</taxon>
        <taxon>Muscomorpha</taxon>
        <taxon>Hippoboscoidea</taxon>
        <taxon>Glossinidae</taxon>
        <taxon>Glossina</taxon>
    </lineage>
</organism>
<feature type="transmembrane region" description="Helical" evidence="2">
    <location>
        <begin position="59"/>
        <end position="81"/>
    </location>
</feature>
<keyword evidence="2" id="KW-0812">Transmembrane</keyword>
<evidence type="ECO:0000313" key="4">
    <source>
        <dbReference type="Proteomes" id="UP000092445"/>
    </source>
</evidence>
<name>A0A1A9ZBW1_GLOPL</name>
<feature type="transmembrane region" description="Helical" evidence="2">
    <location>
        <begin position="21"/>
        <end position="39"/>
    </location>
</feature>
<protein>
    <submittedName>
        <fullName evidence="3">Uncharacterized protein</fullName>
    </submittedName>
</protein>
<evidence type="ECO:0000256" key="2">
    <source>
        <dbReference type="SAM" id="Phobius"/>
    </source>
</evidence>
<accession>A0A1A9ZBW1</accession>
<sequence>MVSDSLALYKYLTMRRILISLPINEAVRFSIVSLQGIMFEDHPRFHALHWLLNLVQTDYNFFFITLSGAVASYVLVAVIFWQTSNPAIAYNHNNNHFIQTIDTLLEIPIKFFEIVNCEDQTQPSYHILVVNTDFEGSAMVACDKFDILPTSTPNKMPKVQQKAESTAFQKPLSDQMSMPT</sequence>
<feature type="compositionally biased region" description="Polar residues" evidence="1">
    <location>
        <begin position="162"/>
        <end position="180"/>
    </location>
</feature>
<keyword evidence="4" id="KW-1185">Reference proteome</keyword>
<keyword evidence="2" id="KW-0472">Membrane</keyword>
<dbReference type="AlphaFoldDB" id="A0A1A9ZBW1"/>
<feature type="region of interest" description="Disordered" evidence="1">
    <location>
        <begin position="153"/>
        <end position="180"/>
    </location>
</feature>
<evidence type="ECO:0000256" key="1">
    <source>
        <dbReference type="SAM" id="MobiDB-lite"/>
    </source>
</evidence>
<keyword evidence="2" id="KW-1133">Transmembrane helix</keyword>
<proteinExistence type="predicted"/>
<reference evidence="4" key="1">
    <citation type="submission" date="2014-03" db="EMBL/GenBank/DDBJ databases">
        <authorList>
            <person name="Aksoy S."/>
            <person name="Warren W."/>
            <person name="Wilson R.K."/>
        </authorList>
    </citation>
    <scope>NUCLEOTIDE SEQUENCE [LARGE SCALE GENOMIC DNA]</scope>
    <source>
        <strain evidence="4">IAEA</strain>
    </source>
</reference>
<dbReference type="Proteomes" id="UP000092445">
    <property type="component" value="Unassembled WGS sequence"/>
</dbReference>
<dbReference type="VEuPathDB" id="VectorBase:GPAI009925"/>
<evidence type="ECO:0000313" key="3">
    <source>
        <dbReference type="EnsemblMetazoa" id="GPAI009925-PA"/>
    </source>
</evidence>